<feature type="transmembrane region" description="Helical" evidence="1">
    <location>
        <begin position="99"/>
        <end position="117"/>
    </location>
</feature>
<accession>A0ABU6PQ87</accession>
<evidence type="ECO:0000313" key="4">
    <source>
        <dbReference type="Proteomes" id="UP001343257"/>
    </source>
</evidence>
<keyword evidence="4" id="KW-1185">Reference proteome</keyword>
<evidence type="ECO:0000313" key="3">
    <source>
        <dbReference type="EMBL" id="MED5016316.1"/>
    </source>
</evidence>
<evidence type="ECO:0000259" key="2">
    <source>
        <dbReference type="Pfam" id="PF13786"/>
    </source>
</evidence>
<dbReference type="Proteomes" id="UP001343257">
    <property type="component" value="Unassembled WGS sequence"/>
</dbReference>
<gene>
    <name evidence="3" type="ORF">P9847_03225</name>
</gene>
<dbReference type="InterPro" id="IPR025436">
    <property type="entry name" value="DUF4179"/>
</dbReference>
<sequence>MRCWKLAQTKEYIRSGNKSDEELEFHLRMCPECWSLLAAAGEEERVWTELLYAESLPQGFTDQVMASLEQIEVEPAGEESHSTLGTKKRIRNWRPLKKSILWIASLLVVAMALTLYAQPSIADWVRSMFSKETSDVGMMDARSLGLVQNPHVKVKDKGYTIEINEVVADATRLVMGVKVTDPQGKPLIYQVDWSGLHIKDKNGNEIGQIRGMEASSNIEKLNISFMQEVHTDELVVEAHVNRIHIPWSEKVVEGSWDFKFKADIRGANALNITTPLHESYTTPDGLTIQMEKLVRTPSGVRLFMATTLSPEATKRSPGELESQQQLMFHFENEKGEEIAGVNNGFGGARVIAQDSVLQDGKRHWVYTFNYLPYDRQKLRFVFDGYTIPVTSSGSVELVPSDLKERPVIFKDQGDVVTLSGFTVGHDPNARVNETEIAGLIEMTGRFINIFQHDQWVVRDQDGREYPAEFRGTVRMGKIQEASGDPGFVVQGMTVLPERATLIRKVTGKWYPNVSWSFKLPMGKPIPGLENVDPESYWSSETP</sequence>
<reference evidence="3 4" key="1">
    <citation type="submission" date="2023-03" db="EMBL/GenBank/DDBJ databases">
        <title>Bacillus Genome Sequencing.</title>
        <authorList>
            <person name="Dunlap C."/>
        </authorList>
    </citation>
    <scope>NUCLEOTIDE SEQUENCE [LARGE SCALE GENOMIC DNA]</scope>
    <source>
        <strain evidence="3 4">NRS-52</strain>
    </source>
</reference>
<proteinExistence type="predicted"/>
<keyword evidence="1" id="KW-1133">Transmembrane helix</keyword>
<feature type="domain" description="DUF4179" evidence="2">
    <location>
        <begin position="94"/>
        <end position="180"/>
    </location>
</feature>
<dbReference type="Gene3D" id="2.60.40.1630">
    <property type="entry name" value="bacillus anthracis domain"/>
    <property type="match status" value="1"/>
</dbReference>
<dbReference type="RefSeq" id="WP_328275335.1">
    <property type="nucleotide sequence ID" value="NZ_JARTLD010000007.1"/>
</dbReference>
<keyword evidence="1" id="KW-0812">Transmembrane</keyword>
<evidence type="ECO:0000256" key="1">
    <source>
        <dbReference type="SAM" id="Phobius"/>
    </source>
</evidence>
<organism evidence="3 4">
    <name type="scientific">Paenibacillus chibensis</name>
    <dbReference type="NCBI Taxonomy" id="59846"/>
    <lineage>
        <taxon>Bacteria</taxon>
        <taxon>Bacillati</taxon>
        <taxon>Bacillota</taxon>
        <taxon>Bacilli</taxon>
        <taxon>Bacillales</taxon>
        <taxon>Paenibacillaceae</taxon>
        <taxon>Paenibacillus</taxon>
    </lineage>
</organism>
<dbReference type="Pfam" id="PF13786">
    <property type="entry name" value="DUF4179"/>
    <property type="match status" value="1"/>
</dbReference>
<keyword evidence="1" id="KW-0472">Membrane</keyword>
<comment type="caution">
    <text evidence="3">The sequence shown here is derived from an EMBL/GenBank/DDBJ whole genome shotgun (WGS) entry which is preliminary data.</text>
</comment>
<dbReference type="EMBL" id="JARTLD010000007">
    <property type="protein sequence ID" value="MED5016316.1"/>
    <property type="molecule type" value="Genomic_DNA"/>
</dbReference>
<name>A0ABU6PQ87_9BACL</name>
<protein>
    <submittedName>
        <fullName evidence="3">DUF4179 domain-containing protein</fullName>
    </submittedName>
</protein>